<evidence type="ECO:0000256" key="1">
    <source>
        <dbReference type="ARBA" id="ARBA00004141"/>
    </source>
</evidence>
<dbReference type="EMBL" id="CP020715">
    <property type="protein sequence ID" value="ARJ05667.1"/>
    <property type="molecule type" value="Genomic_DNA"/>
</dbReference>
<name>A0A1X9LKL9_9MICO</name>
<evidence type="ECO:0000313" key="6">
    <source>
        <dbReference type="EMBL" id="ARJ05667.1"/>
    </source>
</evidence>
<dbReference type="PANTHER" id="PTHR32322:SF2">
    <property type="entry name" value="EAMA DOMAIN-CONTAINING PROTEIN"/>
    <property type="match status" value="1"/>
</dbReference>
<dbReference type="RefSeq" id="WP_085019805.1">
    <property type="nucleotide sequence ID" value="NZ_BMHD01000001.1"/>
</dbReference>
<dbReference type="STRING" id="1619308.B5808_10865"/>
<dbReference type="AlphaFoldDB" id="A0A1X9LKL9"/>
<keyword evidence="3" id="KW-0812">Transmembrane</keyword>
<dbReference type="InterPro" id="IPR037185">
    <property type="entry name" value="EmrE-like"/>
</dbReference>
<evidence type="ECO:0000256" key="4">
    <source>
        <dbReference type="ARBA" id="ARBA00022989"/>
    </source>
</evidence>
<organism evidence="6 7">
    <name type="scientific">Cnuibacter physcomitrellae</name>
    <dbReference type="NCBI Taxonomy" id="1619308"/>
    <lineage>
        <taxon>Bacteria</taxon>
        <taxon>Bacillati</taxon>
        <taxon>Actinomycetota</taxon>
        <taxon>Actinomycetes</taxon>
        <taxon>Micrococcales</taxon>
        <taxon>Microbacteriaceae</taxon>
        <taxon>Cnuibacter</taxon>
    </lineage>
</organism>
<reference evidence="6 7" key="1">
    <citation type="submission" date="2017-04" db="EMBL/GenBank/DDBJ databases">
        <authorList>
            <person name="Afonso C.L."/>
            <person name="Miller P.J."/>
            <person name="Scott M.A."/>
            <person name="Spackman E."/>
            <person name="Goraichik I."/>
            <person name="Dimitrov K.M."/>
            <person name="Suarez D.L."/>
            <person name="Swayne D.E."/>
        </authorList>
    </citation>
    <scope>NUCLEOTIDE SEQUENCE [LARGE SCALE GENOMIC DNA]</scope>
    <source>
        <strain evidence="7">XA(T)</strain>
    </source>
</reference>
<dbReference type="PANTHER" id="PTHR32322">
    <property type="entry name" value="INNER MEMBRANE TRANSPORTER"/>
    <property type="match status" value="1"/>
</dbReference>
<sequence>MRPVLAVLLAAVCFGTTGSARALADVEAGALSVGAARILIGGGLLALVAWLLSRRRSAEPAAAPRGGARRGMPTPLVIALGAAGVVAYQPLFFLGTETNGVAIGTIVALGSAPVLTGVADWALSRRFPGWIWVVATAVATIGVVLLSGITAGSTGSVSGIGLLASLGAGASYAAYTLAGKALLDRGWSSTSTMGVLFGWAAAASLPLLLLSGPSWLVTPEGALLALWLGIVTTTVAYVLFGWGLARLSPATVSTLTLAEPLTATLLGLLVLGETLDATATAGLVVLALGILVLAIPRRRSVSATA</sequence>
<accession>A0A1X9LKL9</accession>
<evidence type="ECO:0000256" key="2">
    <source>
        <dbReference type="ARBA" id="ARBA00007362"/>
    </source>
</evidence>
<keyword evidence="5" id="KW-0472">Membrane</keyword>
<evidence type="ECO:0000256" key="3">
    <source>
        <dbReference type="ARBA" id="ARBA00022692"/>
    </source>
</evidence>
<evidence type="ECO:0000256" key="5">
    <source>
        <dbReference type="ARBA" id="ARBA00023136"/>
    </source>
</evidence>
<evidence type="ECO:0000313" key="7">
    <source>
        <dbReference type="Proteomes" id="UP000192775"/>
    </source>
</evidence>
<protein>
    <submittedName>
        <fullName evidence="6">EamA family transporter</fullName>
    </submittedName>
</protein>
<keyword evidence="4" id="KW-1133">Transmembrane helix</keyword>
<dbReference type="KEGG" id="cphy:B5808_10865"/>
<gene>
    <name evidence="6" type="ORF">B5808_10865</name>
</gene>
<comment type="similarity">
    <text evidence="2">Belongs to the EamA transporter family.</text>
</comment>
<proteinExistence type="inferred from homology"/>
<dbReference type="SUPFAM" id="SSF103481">
    <property type="entry name" value="Multidrug resistance efflux transporter EmrE"/>
    <property type="match status" value="2"/>
</dbReference>
<comment type="subcellular location">
    <subcellularLocation>
        <location evidence="1">Membrane</location>
        <topology evidence="1">Multi-pass membrane protein</topology>
    </subcellularLocation>
</comment>
<keyword evidence="7" id="KW-1185">Reference proteome</keyword>
<dbReference type="GO" id="GO:0016020">
    <property type="term" value="C:membrane"/>
    <property type="evidence" value="ECO:0007669"/>
    <property type="project" value="UniProtKB-SubCell"/>
</dbReference>
<dbReference type="InterPro" id="IPR000620">
    <property type="entry name" value="EamA_dom"/>
</dbReference>
<dbReference type="InterPro" id="IPR050638">
    <property type="entry name" value="AA-Vitamin_Transporters"/>
</dbReference>
<dbReference type="Pfam" id="PF00892">
    <property type="entry name" value="EamA"/>
    <property type="match status" value="2"/>
</dbReference>
<dbReference type="Proteomes" id="UP000192775">
    <property type="component" value="Chromosome"/>
</dbReference>